<feature type="region of interest" description="Disordered" evidence="1">
    <location>
        <begin position="408"/>
        <end position="443"/>
    </location>
</feature>
<feature type="compositionally biased region" description="Polar residues" evidence="1">
    <location>
        <begin position="171"/>
        <end position="180"/>
    </location>
</feature>
<feature type="region of interest" description="Disordered" evidence="1">
    <location>
        <begin position="1"/>
        <end position="21"/>
    </location>
</feature>
<keyword evidence="3" id="KW-1185">Reference proteome</keyword>
<dbReference type="EMBL" id="DF846753">
    <property type="protein sequence ID" value="GAT50946.1"/>
    <property type="molecule type" value="Genomic_DNA"/>
</dbReference>
<sequence length="551" mass="61030">MHESPGCLAQQQRTSSPIPAPQPLVEYARLQLFSLANRPQRTLRSPSFLLSCADHHHKRHDVVRSNGAEADKRRARMKQEPAPHVLLAQFLHRPSAVPSRTHPVLVEDAACAASDGTFLCFDPKAQARQCAAAGVGPSNPAHYRETVKRARIPACSDMEVVQRTSTRDQSMHSGSSPTHFQHTKFPHATPKSSLAASPLPITPARNVYVRRISLPSCNCRLQSPLPDSAIVTCGHPVVTALHLTVHYVDRSPQHSNRGPYDYIPTRDSTRTGRSTRITDPEDARLRFQRFLRKCKRRVSGWYRGQEDTERGTNNSASIRSSSSRIYRCSTHAYPVYVRRSDRDLHNETVSSRDGAARSNRKACGVAVLHASAPMAIRSRARLLSTALATSSRPIVPFISRHYLSRQLKHIRRPSTSPSSSSPTALDESTSFASRHGAPLDGEQHPERACRVVSLMISLNTVAPRCAPDLVLAYETPFRAPWRSGSVPIPASRVWRPNLPESSAIASSPSLITSIQRPRTRNRAPEPPTSYPKSVSRFGSHVTLSYRPRLPG</sequence>
<feature type="compositionally biased region" description="Low complexity" evidence="1">
    <location>
        <begin position="413"/>
        <end position="430"/>
    </location>
</feature>
<name>A0ABQ0LIH8_MYCCL</name>
<accession>A0ABQ0LIH8</accession>
<dbReference type="Proteomes" id="UP000815677">
    <property type="component" value="Unassembled WGS sequence"/>
</dbReference>
<reference evidence="2" key="1">
    <citation type="submission" date="2014-09" db="EMBL/GenBank/DDBJ databases">
        <title>Genome sequence of the luminous mushroom Mycena chlorophos for searching fungal bioluminescence genes.</title>
        <authorList>
            <person name="Tanaka Y."/>
            <person name="Kasuga D."/>
            <person name="Oba Y."/>
            <person name="Hase S."/>
            <person name="Sato K."/>
            <person name="Oba Y."/>
            <person name="Sakakibara Y."/>
        </authorList>
    </citation>
    <scope>NUCLEOTIDE SEQUENCE</scope>
</reference>
<organism evidence="2 3">
    <name type="scientific">Mycena chlorophos</name>
    <name type="common">Agaric fungus</name>
    <name type="synonym">Agaricus chlorophos</name>
    <dbReference type="NCBI Taxonomy" id="658473"/>
    <lineage>
        <taxon>Eukaryota</taxon>
        <taxon>Fungi</taxon>
        <taxon>Dikarya</taxon>
        <taxon>Basidiomycota</taxon>
        <taxon>Agaricomycotina</taxon>
        <taxon>Agaricomycetes</taxon>
        <taxon>Agaricomycetidae</taxon>
        <taxon>Agaricales</taxon>
        <taxon>Marasmiineae</taxon>
        <taxon>Mycenaceae</taxon>
        <taxon>Mycena</taxon>
    </lineage>
</organism>
<feature type="region of interest" description="Disordered" evidence="1">
    <location>
        <begin position="505"/>
        <end position="538"/>
    </location>
</feature>
<gene>
    <name evidence="2" type="ORF">MCHLO_08132</name>
</gene>
<feature type="region of interest" description="Disordered" evidence="1">
    <location>
        <begin position="166"/>
        <end position="197"/>
    </location>
</feature>
<evidence type="ECO:0000256" key="1">
    <source>
        <dbReference type="SAM" id="MobiDB-lite"/>
    </source>
</evidence>
<evidence type="ECO:0000313" key="2">
    <source>
        <dbReference type="EMBL" id="GAT50946.1"/>
    </source>
</evidence>
<evidence type="ECO:0000313" key="3">
    <source>
        <dbReference type="Proteomes" id="UP000815677"/>
    </source>
</evidence>
<feature type="region of interest" description="Disordered" evidence="1">
    <location>
        <begin position="252"/>
        <end position="276"/>
    </location>
</feature>
<proteinExistence type="predicted"/>
<protein>
    <submittedName>
        <fullName evidence="2">Uncharacterized protein</fullName>
    </submittedName>
</protein>
<feature type="compositionally biased region" description="Polar residues" evidence="1">
    <location>
        <begin position="505"/>
        <end position="516"/>
    </location>
</feature>